<evidence type="ECO:0000313" key="10">
    <source>
        <dbReference type="Proteomes" id="UP000509418"/>
    </source>
</evidence>
<accession>A0A7I0NTC2</accession>
<evidence type="ECO:0000256" key="1">
    <source>
        <dbReference type="ARBA" id="ARBA00022679"/>
    </source>
</evidence>
<dbReference type="Gene3D" id="3.30.200.20">
    <property type="entry name" value="Phosphorylase Kinase, domain 1"/>
    <property type="match status" value="1"/>
</dbReference>
<dbReference type="InterPro" id="IPR011009">
    <property type="entry name" value="Kinase-like_dom_sf"/>
</dbReference>
<dbReference type="SMART" id="SM00220">
    <property type="entry name" value="S_TKc"/>
    <property type="match status" value="1"/>
</dbReference>
<feature type="compositionally biased region" description="Gly residues" evidence="6">
    <location>
        <begin position="322"/>
        <end position="334"/>
    </location>
</feature>
<dbReference type="PANTHER" id="PTHR43289:SF34">
    <property type="entry name" value="SERINE_THREONINE-PROTEIN KINASE YBDM-RELATED"/>
    <property type="match status" value="1"/>
</dbReference>
<feature type="region of interest" description="Disordered" evidence="6">
    <location>
        <begin position="413"/>
        <end position="459"/>
    </location>
</feature>
<dbReference type="PANTHER" id="PTHR43289">
    <property type="entry name" value="MITOGEN-ACTIVATED PROTEIN KINASE KINASE KINASE 20-RELATED"/>
    <property type="match status" value="1"/>
</dbReference>
<sequence length="571" mass="57928">MRRLDPTDPPAIGGYPLLARLGAGGMGQVFLSRTASGRPLALKTVRTEFGLDPGFEQRFAREIASSDQVRSPWTVSVVDFSPAGQRPQWLATEYVAAPSLADWVASDGPLPEAAVRALAVELAEGLRDVHRAGLAHRDVKPSNVLLARRRPLLIDFGIARAADDTRHTSTGGVIGSPGYMAPEQVTGGISAEPGDIFALGAVLVYAATGSGPFLHPGEDPSAAQLLYRIAHEKPVLDSVPEALAPLLTACLEKSPEARPTAEALLERLEAGHCVWASARPARLEADIAVREAELAELLERSAPLQSEPPSAPSPAPESGVGPAAGSGPAAGFGPAAGSGPAAGFGPPTAYGSPIAYGPPPALAPSPVPGSVPLATSGAGSATGRPSARVWAAAVVAGAVIAGAVVTALAWSDGTNDEADRNGRTSPPASTSPSPTAAGNALPGTWVGTWKGTGPGSPAGDGIVNARTSKVTVTVTLHAADRGEIVGRQVSHVTEDGTGRDLGCTETLSLRETHGTSMVFEAVSSAPTDPSAGVVCVRGNLYTLAKTGADTLTLGNEGSQTTGSPSRLTRSS</sequence>
<evidence type="ECO:0000256" key="3">
    <source>
        <dbReference type="ARBA" id="ARBA00022777"/>
    </source>
</evidence>
<keyword evidence="1" id="KW-0808">Transferase</keyword>
<evidence type="ECO:0000259" key="8">
    <source>
        <dbReference type="PROSITE" id="PS50011"/>
    </source>
</evidence>
<dbReference type="CDD" id="cd14014">
    <property type="entry name" value="STKc_PknB_like"/>
    <property type="match status" value="1"/>
</dbReference>
<dbReference type="RefSeq" id="WP_176573984.1">
    <property type="nucleotide sequence ID" value="NZ_CBDRGH010000003.1"/>
</dbReference>
<name>A0A7I0NTC2_STRCX</name>
<feature type="binding site" evidence="5">
    <location>
        <position position="43"/>
    </location>
    <ligand>
        <name>ATP</name>
        <dbReference type="ChEBI" id="CHEBI:30616"/>
    </ligand>
</feature>
<feature type="compositionally biased region" description="Low complexity" evidence="6">
    <location>
        <begin position="424"/>
        <end position="437"/>
    </location>
</feature>
<dbReference type="Pfam" id="PF00069">
    <property type="entry name" value="Pkinase"/>
    <property type="match status" value="1"/>
</dbReference>
<proteinExistence type="predicted"/>
<dbReference type="InterPro" id="IPR000719">
    <property type="entry name" value="Prot_kinase_dom"/>
</dbReference>
<dbReference type="GO" id="GO:0005524">
    <property type="term" value="F:ATP binding"/>
    <property type="evidence" value="ECO:0007669"/>
    <property type="project" value="UniProtKB-UniRule"/>
</dbReference>
<evidence type="ECO:0000256" key="4">
    <source>
        <dbReference type="ARBA" id="ARBA00022840"/>
    </source>
</evidence>
<keyword evidence="7" id="KW-0812">Transmembrane</keyword>
<keyword evidence="7" id="KW-0472">Membrane</keyword>
<evidence type="ECO:0000256" key="5">
    <source>
        <dbReference type="PROSITE-ProRule" id="PRU10141"/>
    </source>
</evidence>
<dbReference type="Gene3D" id="1.10.510.10">
    <property type="entry name" value="Transferase(Phosphotransferase) domain 1"/>
    <property type="match status" value="1"/>
</dbReference>
<evidence type="ECO:0000256" key="6">
    <source>
        <dbReference type="SAM" id="MobiDB-lite"/>
    </source>
</evidence>
<dbReference type="InterPro" id="IPR008271">
    <property type="entry name" value="Ser/Thr_kinase_AS"/>
</dbReference>
<dbReference type="PROSITE" id="PS50011">
    <property type="entry name" value="PROTEIN_KINASE_DOM"/>
    <property type="match status" value="1"/>
</dbReference>
<feature type="transmembrane region" description="Helical" evidence="7">
    <location>
        <begin position="389"/>
        <end position="410"/>
    </location>
</feature>
<dbReference type="InterPro" id="IPR017441">
    <property type="entry name" value="Protein_kinase_ATP_BS"/>
</dbReference>
<keyword evidence="10" id="KW-1185">Reference proteome</keyword>
<keyword evidence="2 5" id="KW-0547">Nucleotide-binding</keyword>
<evidence type="ECO:0000313" key="9">
    <source>
        <dbReference type="EMBL" id="QKZ16315.1"/>
    </source>
</evidence>
<keyword evidence="3 9" id="KW-0418">Kinase</keyword>
<dbReference type="EMBL" id="CP056041">
    <property type="protein sequence ID" value="QKZ16315.1"/>
    <property type="molecule type" value="Genomic_DNA"/>
</dbReference>
<dbReference type="GO" id="GO:0004674">
    <property type="term" value="F:protein serine/threonine kinase activity"/>
    <property type="evidence" value="ECO:0007669"/>
    <property type="project" value="TreeGrafter"/>
</dbReference>
<organism evidence="9 10">
    <name type="scientific">Streptomyces chartreusis</name>
    <dbReference type="NCBI Taxonomy" id="1969"/>
    <lineage>
        <taxon>Bacteria</taxon>
        <taxon>Bacillati</taxon>
        <taxon>Actinomycetota</taxon>
        <taxon>Actinomycetes</taxon>
        <taxon>Kitasatosporales</taxon>
        <taxon>Streptomycetaceae</taxon>
        <taxon>Streptomyces</taxon>
    </lineage>
</organism>
<evidence type="ECO:0000256" key="7">
    <source>
        <dbReference type="SAM" id="Phobius"/>
    </source>
</evidence>
<feature type="compositionally biased region" description="Polar residues" evidence="6">
    <location>
        <begin position="552"/>
        <end position="571"/>
    </location>
</feature>
<evidence type="ECO:0000256" key="2">
    <source>
        <dbReference type="ARBA" id="ARBA00022741"/>
    </source>
</evidence>
<dbReference type="SUPFAM" id="SSF56112">
    <property type="entry name" value="Protein kinase-like (PK-like)"/>
    <property type="match status" value="1"/>
</dbReference>
<reference evidence="9 10" key="1">
    <citation type="submission" date="2020-06" db="EMBL/GenBank/DDBJ databases">
        <title>Genome mining for natural products.</title>
        <authorList>
            <person name="Zhang B."/>
            <person name="Shi J."/>
            <person name="Ge H."/>
        </authorList>
    </citation>
    <scope>NUCLEOTIDE SEQUENCE [LARGE SCALE GENOMIC DNA]</scope>
    <source>
        <strain evidence="9 10">NA02069</strain>
    </source>
</reference>
<keyword evidence="4 5" id="KW-0067">ATP-binding</keyword>
<feature type="domain" description="Protein kinase" evidence="8">
    <location>
        <begin position="15"/>
        <end position="275"/>
    </location>
</feature>
<dbReference type="PROSITE" id="PS00107">
    <property type="entry name" value="PROTEIN_KINASE_ATP"/>
    <property type="match status" value="1"/>
</dbReference>
<dbReference type="Proteomes" id="UP000509418">
    <property type="component" value="Chromosome"/>
</dbReference>
<feature type="region of interest" description="Disordered" evidence="6">
    <location>
        <begin position="551"/>
        <end position="571"/>
    </location>
</feature>
<dbReference type="AlphaFoldDB" id="A0A7I0NTC2"/>
<dbReference type="PROSITE" id="PS00108">
    <property type="entry name" value="PROTEIN_KINASE_ST"/>
    <property type="match status" value="1"/>
</dbReference>
<gene>
    <name evidence="9" type="ORF">HUT05_02360</name>
</gene>
<keyword evidence="7" id="KW-1133">Transmembrane helix</keyword>
<feature type="region of interest" description="Disordered" evidence="6">
    <location>
        <begin position="302"/>
        <end position="334"/>
    </location>
</feature>
<protein>
    <submittedName>
        <fullName evidence="9">Protein kinase</fullName>
    </submittedName>
</protein>